<comment type="caution">
    <text evidence="2">The sequence shown here is derived from an EMBL/GenBank/DDBJ whole genome shotgun (WGS) entry which is preliminary data.</text>
</comment>
<evidence type="ECO:0008006" key="4">
    <source>
        <dbReference type="Google" id="ProtNLM"/>
    </source>
</evidence>
<evidence type="ECO:0000256" key="1">
    <source>
        <dbReference type="SAM" id="Phobius"/>
    </source>
</evidence>
<dbReference type="EMBL" id="JBJUVG010000006">
    <property type="protein sequence ID" value="MFM9413792.1"/>
    <property type="molecule type" value="Genomic_DNA"/>
</dbReference>
<dbReference type="RefSeq" id="WP_408977408.1">
    <property type="nucleotide sequence ID" value="NZ_JBJUVG010000006.1"/>
</dbReference>
<keyword evidence="1" id="KW-0472">Membrane</keyword>
<keyword evidence="3" id="KW-1185">Reference proteome</keyword>
<evidence type="ECO:0000313" key="2">
    <source>
        <dbReference type="EMBL" id="MFM9413792.1"/>
    </source>
</evidence>
<evidence type="ECO:0000313" key="3">
    <source>
        <dbReference type="Proteomes" id="UP001631949"/>
    </source>
</evidence>
<keyword evidence="1" id="KW-1133">Transmembrane helix</keyword>
<accession>A0ABW9GZR5</accession>
<reference evidence="2 3" key="1">
    <citation type="journal article" date="2016" name="Int. J. Syst. Evol. Microbiol.">
        <title>Peptococcus simiae sp. nov., isolated from rhesus macaque faeces and emended description of the genus Peptococcus.</title>
        <authorList>
            <person name="Shkoporov A.N."/>
            <person name="Efimov B.A."/>
            <person name="Kondova I."/>
            <person name="Ouwerling B."/>
            <person name="Chaplin A.V."/>
            <person name="Shcherbakova V.A."/>
            <person name="Langermans J.A.M."/>
        </authorList>
    </citation>
    <scope>NUCLEOTIDE SEQUENCE [LARGE SCALE GENOMIC DNA]</scope>
    <source>
        <strain evidence="2 3">M108</strain>
    </source>
</reference>
<sequence length="168" mass="19588">MMTEMDWVLLALLCSLGVFILGYRAWQRFQGKRRRARGKKKEIQAEKLLKEAGYRILSRQKKGHVAYYIDGQRKEQVVHADYWVGKGWHHYVVEVKSGRQANPQLAAVRRQLLEYKAVFRPHGILFVDMEKKKIRRVDFEGQARSFIPWLAGSLLGVIVALAIQLIIR</sequence>
<organism evidence="2 3">
    <name type="scientific">Peptococcus simiae</name>
    <dbReference type="NCBI Taxonomy" id="1643805"/>
    <lineage>
        <taxon>Bacteria</taxon>
        <taxon>Bacillati</taxon>
        <taxon>Bacillota</taxon>
        <taxon>Clostridia</taxon>
        <taxon>Eubacteriales</taxon>
        <taxon>Peptococcaceae</taxon>
        <taxon>Peptococcus</taxon>
    </lineage>
</organism>
<feature type="transmembrane region" description="Helical" evidence="1">
    <location>
        <begin position="146"/>
        <end position="167"/>
    </location>
</feature>
<keyword evidence="1" id="KW-0812">Transmembrane</keyword>
<feature type="transmembrane region" description="Helical" evidence="1">
    <location>
        <begin position="6"/>
        <end position="26"/>
    </location>
</feature>
<proteinExistence type="predicted"/>
<gene>
    <name evidence="2" type="ORF">ACKQTC_05390</name>
</gene>
<name>A0ABW9GZR5_9FIRM</name>
<protein>
    <recommendedName>
        <fullName evidence="4">Nuclease-related domain-containing protein</fullName>
    </recommendedName>
</protein>
<dbReference type="Proteomes" id="UP001631949">
    <property type="component" value="Unassembled WGS sequence"/>
</dbReference>